<name>A0A0K2UKG0_LEPSM</name>
<accession>A0A0K2UKG0</accession>
<dbReference type="EMBL" id="HACA01021016">
    <property type="protein sequence ID" value="CDW38377.1"/>
    <property type="molecule type" value="Transcribed_RNA"/>
</dbReference>
<evidence type="ECO:0000313" key="1">
    <source>
        <dbReference type="EMBL" id="CDW38377.1"/>
    </source>
</evidence>
<organism evidence="1">
    <name type="scientific">Lepeophtheirus salmonis</name>
    <name type="common">Salmon louse</name>
    <name type="synonym">Caligus salmonis</name>
    <dbReference type="NCBI Taxonomy" id="72036"/>
    <lineage>
        <taxon>Eukaryota</taxon>
        <taxon>Metazoa</taxon>
        <taxon>Ecdysozoa</taxon>
        <taxon>Arthropoda</taxon>
        <taxon>Crustacea</taxon>
        <taxon>Multicrustacea</taxon>
        <taxon>Hexanauplia</taxon>
        <taxon>Copepoda</taxon>
        <taxon>Siphonostomatoida</taxon>
        <taxon>Caligidae</taxon>
        <taxon>Lepeophtheirus</taxon>
    </lineage>
</organism>
<sequence length="69" mass="7789">MLHLVASPCSLTGFFHIVVNIIGFSSRSVLLESQRSFFFARFSLKLFFASISFPQTSLPSLQKLLDTFD</sequence>
<proteinExistence type="predicted"/>
<reference evidence="1" key="1">
    <citation type="submission" date="2014-05" db="EMBL/GenBank/DDBJ databases">
        <authorList>
            <person name="Chronopoulou M."/>
        </authorList>
    </citation>
    <scope>NUCLEOTIDE SEQUENCE</scope>
    <source>
        <tissue evidence="1">Whole organism</tissue>
    </source>
</reference>
<protein>
    <submittedName>
        <fullName evidence="1">Uncharacterized protein</fullName>
    </submittedName>
</protein>
<dbReference type="AlphaFoldDB" id="A0A0K2UKG0"/>